<reference evidence="2" key="1">
    <citation type="submission" date="2018-05" db="EMBL/GenBank/DDBJ databases">
        <authorList>
            <person name="Lanie J.A."/>
            <person name="Ng W.-L."/>
            <person name="Kazmierczak K.M."/>
            <person name="Andrzejewski T.M."/>
            <person name="Davidsen T.M."/>
            <person name="Wayne K.J."/>
            <person name="Tettelin H."/>
            <person name="Glass J.I."/>
            <person name="Rusch D."/>
            <person name="Podicherti R."/>
            <person name="Tsui H.-C.T."/>
            <person name="Winkler M.E."/>
        </authorList>
    </citation>
    <scope>NUCLEOTIDE SEQUENCE</scope>
</reference>
<name>A0A381VFU6_9ZZZZ</name>
<keyword evidence="1" id="KW-0560">Oxidoreductase</keyword>
<dbReference type="SUPFAM" id="SSF51197">
    <property type="entry name" value="Clavaminate synthase-like"/>
    <property type="match status" value="1"/>
</dbReference>
<accession>A0A381VFU6</accession>
<sequence>MLQPLRATHRGFKLEASRLGIRVHPETGRKALYVNHGFTSHFEGMAREESLPLLKFPFEPGSDNVAQLARRRHRYLGQSLCDALRYS</sequence>
<evidence type="ECO:0000313" key="2">
    <source>
        <dbReference type="EMBL" id="SVA39084.1"/>
    </source>
</evidence>
<dbReference type="AlphaFoldDB" id="A0A381VFU6"/>
<protein>
    <submittedName>
        <fullName evidence="2">Uncharacterized protein</fullName>
    </submittedName>
</protein>
<dbReference type="Gene3D" id="3.60.130.10">
    <property type="entry name" value="Clavaminate synthase-like"/>
    <property type="match status" value="1"/>
</dbReference>
<dbReference type="EMBL" id="UINC01008690">
    <property type="protein sequence ID" value="SVA39084.1"/>
    <property type="molecule type" value="Genomic_DNA"/>
</dbReference>
<organism evidence="2">
    <name type="scientific">marine metagenome</name>
    <dbReference type="NCBI Taxonomy" id="408172"/>
    <lineage>
        <taxon>unclassified sequences</taxon>
        <taxon>metagenomes</taxon>
        <taxon>ecological metagenomes</taxon>
    </lineage>
</organism>
<evidence type="ECO:0000256" key="1">
    <source>
        <dbReference type="ARBA" id="ARBA00023002"/>
    </source>
</evidence>
<dbReference type="InterPro" id="IPR042098">
    <property type="entry name" value="TauD-like_sf"/>
</dbReference>
<dbReference type="GO" id="GO:0016491">
    <property type="term" value="F:oxidoreductase activity"/>
    <property type="evidence" value="ECO:0007669"/>
    <property type="project" value="UniProtKB-KW"/>
</dbReference>
<proteinExistence type="predicted"/>
<gene>
    <name evidence="2" type="ORF">METZ01_LOCUS91938</name>
</gene>